<dbReference type="EMBL" id="JANPWB010000011">
    <property type="protein sequence ID" value="KAJ1131608.1"/>
    <property type="molecule type" value="Genomic_DNA"/>
</dbReference>
<accession>A0AAV7Q0G5</accession>
<dbReference type="GO" id="GO:0005640">
    <property type="term" value="C:nuclear outer membrane"/>
    <property type="evidence" value="ECO:0007669"/>
    <property type="project" value="TreeGrafter"/>
</dbReference>
<dbReference type="InterPro" id="IPR028170">
    <property type="entry name" value="KASH5"/>
</dbReference>
<dbReference type="PANTHER" id="PTHR47300:SF1">
    <property type="entry name" value="PROTEIN KASH5"/>
    <property type="match status" value="1"/>
</dbReference>
<gene>
    <name evidence="3" type="ORF">NDU88_009943</name>
</gene>
<dbReference type="GO" id="GO:0051653">
    <property type="term" value="P:spindle localization"/>
    <property type="evidence" value="ECO:0007669"/>
    <property type="project" value="TreeGrafter"/>
</dbReference>
<dbReference type="PANTHER" id="PTHR47300">
    <property type="entry name" value="PROTEIN KASH5"/>
    <property type="match status" value="1"/>
</dbReference>
<dbReference type="GO" id="GO:0070840">
    <property type="term" value="F:dynein complex binding"/>
    <property type="evidence" value="ECO:0007669"/>
    <property type="project" value="TreeGrafter"/>
</dbReference>
<evidence type="ECO:0000259" key="2">
    <source>
        <dbReference type="Pfam" id="PF14662"/>
    </source>
</evidence>
<dbReference type="GO" id="GO:0034993">
    <property type="term" value="C:meiotic nuclear membrane microtubule tethering complex"/>
    <property type="evidence" value="ECO:0007669"/>
    <property type="project" value="InterPro"/>
</dbReference>
<keyword evidence="4" id="KW-1185">Reference proteome</keyword>
<dbReference type="GO" id="GO:0051225">
    <property type="term" value="P:spindle assembly"/>
    <property type="evidence" value="ECO:0007669"/>
    <property type="project" value="TreeGrafter"/>
</dbReference>
<dbReference type="GO" id="GO:0000781">
    <property type="term" value="C:chromosome, telomeric region"/>
    <property type="evidence" value="ECO:0007669"/>
    <property type="project" value="TreeGrafter"/>
</dbReference>
<evidence type="ECO:0000313" key="4">
    <source>
        <dbReference type="Proteomes" id="UP001066276"/>
    </source>
</evidence>
<dbReference type="GO" id="GO:0007015">
    <property type="term" value="P:actin filament organization"/>
    <property type="evidence" value="ECO:0007669"/>
    <property type="project" value="TreeGrafter"/>
</dbReference>
<feature type="coiled-coil region" evidence="1">
    <location>
        <begin position="81"/>
        <end position="129"/>
    </location>
</feature>
<dbReference type="InterPro" id="IPR028168">
    <property type="entry name" value="KASH5_CC"/>
</dbReference>
<dbReference type="Pfam" id="PF14662">
    <property type="entry name" value="KASH_CCD"/>
    <property type="match status" value="1"/>
</dbReference>
<dbReference type="AlphaFoldDB" id="A0AAV7Q0G5"/>
<dbReference type="GO" id="GO:0090220">
    <property type="term" value="P:chromosome localization to nuclear envelope involved in homologous chromosome segregation"/>
    <property type="evidence" value="ECO:0007669"/>
    <property type="project" value="TreeGrafter"/>
</dbReference>
<evidence type="ECO:0000256" key="1">
    <source>
        <dbReference type="SAM" id="Coils"/>
    </source>
</evidence>
<reference evidence="3" key="1">
    <citation type="journal article" date="2022" name="bioRxiv">
        <title>Sequencing and chromosome-scale assembly of the giantPleurodeles waltlgenome.</title>
        <authorList>
            <person name="Brown T."/>
            <person name="Elewa A."/>
            <person name="Iarovenko S."/>
            <person name="Subramanian E."/>
            <person name="Araus A.J."/>
            <person name="Petzold A."/>
            <person name="Susuki M."/>
            <person name="Suzuki K.-i.T."/>
            <person name="Hayashi T."/>
            <person name="Toyoda A."/>
            <person name="Oliveira C."/>
            <person name="Osipova E."/>
            <person name="Leigh N.D."/>
            <person name="Simon A."/>
            <person name="Yun M.H."/>
        </authorList>
    </citation>
    <scope>NUCLEOTIDE SEQUENCE</scope>
    <source>
        <strain evidence="3">20211129_DDA</strain>
        <tissue evidence="3">Liver</tissue>
    </source>
</reference>
<organism evidence="3 4">
    <name type="scientific">Pleurodeles waltl</name>
    <name type="common">Iberian ribbed newt</name>
    <dbReference type="NCBI Taxonomy" id="8319"/>
    <lineage>
        <taxon>Eukaryota</taxon>
        <taxon>Metazoa</taxon>
        <taxon>Chordata</taxon>
        <taxon>Craniata</taxon>
        <taxon>Vertebrata</taxon>
        <taxon>Euteleostomi</taxon>
        <taxon>Amphibia</taxon>
        <taxon>Batrachia</taxon>
        <taxon>Caudata</taxon>
        <taxon>Salamandroidea</taxon>
        <taxon>Salamandridae</taxon>
        <taxon>Pleurodelinae</taxon>
        <taxon>Pleurodeles</taxon>
    </lineage>
</organism>
<dbReference type="GO" id="GO:0034397">
    <property type="term" value="P:telomere localization"/>
    <property type="evidence" value="ECO:0007669"/>
    <property type="project" value="InterPro"/>
</dbReference>
<dbReference type="GO" id="GO:0090619">
    <property type="term" value="C:meiotic spindle pole"/>
    <property type="evidence" value="ECO:0007669"/>
    <property type="project" value="TreeGrafter"/>
</dbReference>
<proteinExistence type="predicted"/>
<keyword evidence="1" id="KW-0175">Coiled coil</keyword>
<dbReference type="GO" id="GO:0007129">
    <property type="term" value="P:homologous chromosome pairing at meiosis"/>
    <property type="evidence" value="ECO:0007669"/>
    <property type="project" value="TreeGrafter"/>
</dbReference>
<name>A0AAV7Q0G5_PLEWA</name>
<dbReference type="Proteomes" id="UP001066276">
    <property type="component" value="Chromosome 7"/>
</dbReference>
<dbReference type="GO" id="GO:0000800">
    <property type="term" value="C:lateral element"/>
    <property type="evidence" value="ECO:0007669"/>
    <property type="project" value="TreeGrafter"/>
</dbReference>
<feature type="domain" description="KASH5-like coiled-coil" evidence="2">
    <location>
        <begin position="81"/>
        <end position="131"/>
    </location>
</feature>
<evidence type="ECO:0000313" key="3">
    <source>
        <dbReference type="EMBL" id="KAJ1131608.1"/>
    </source>
</evidence>
<sequence>MRDLSEVERDLRQAEIHDVRRTVSLAKSRQLCVHRHRAESTLSHHVYRTRMALQHAQGDHSGKVLAWRLREVHRGTPAIDAADLMSSIENLEFMNKKLTDQNTKLQRSVELSDESVARLNEEITKLKNNLKR</sequence>
<protein>
    <recommendedName>
        <fullName evidence="2">KASH5-like coiled-coil domain-containing protein</fullName>
    </recommendedName>
</protein>
<comment type="caution">
    <text evidence="3">The sequence shown here is derived from an EMBL/GenBank/DDBJ whole genome shotgun (WGS) entry which is preliminary data.</text>
</comment>